<evidence type="ECO:0000313" key="3">
    <source>
        <dbReference type="Proteomes" id="UP000000557"/>
    </source>
</evidence>
<dbReference type="Proteomes" id="UP000000557">
    <property type="component" value="Chromosome"/>
</dbReference>
<accession>Q7NP29</accession>
<dbReference type="HOGENOM" id="CLU_2897833_0_0_3"/>
<reference evidence="2 3" key="2">
    <citation type="journal article" date="2003" name="DNA Res.">
        <title>Complete genome structure of Gloeobacter violaceus PCC 7421, a cyanobacterium that lacks thylakoids (supplement).</title>
        <authorList>
            <person name="Nakamura Y."/>
            <person name="Kaneko T."/>
            <person name="Sato S."/>
            <person name="Mimuro M."/>
            <person name="Miyashita H."/>
            <person name="Tsuchiya T."/>
            <person name="Sasamoto S."/>
            <person name="Watanabe A."/>
            <person name="Kawashima K."/>
            <person name="Kishida Y."/>
            <person name="Kiyokawa C."/>
            <person name="Kohara M."/>
            <person name="Matsumoto M."/>
            <person name="Matsuno A."/>
            <person name="Nakazaki N."/>
            <person name="Shimpo S."/>
            <person name="Takeuchi C."/>
            <person name="Yamada M."/>
            <person name="Tabata S."/>
        </authorList>
    </citation>
    <scope>NUCLEOTIDE SEQUENCE [LARGE SCALE GENOMIC DNA]</scope>
    <source>
        <strain evidence="3">ATCC 29082 / PCC 7421</strain>
    </source>
</reference>
<feature type="chain" id="PRO_5004291943" evidence="1">
    <location>
        <begin position="25"/>
        <end position="62"/>
    </location>
</feature>
<name>Q7NP29_GLOVI</name>
<evidence type="ECO:0000313" key="2">
    <source>
        <dbReference type="EMBL" id="BAC88170.1"/>
    </source>
</evidence>
<reference evidence="2 3" key="1">
    <citation type="journal article" date="2003" name="DNA Res.">
        <title>Complete genome structure of Gloeobacter violaceus PCC 7421, a cyanobacterium that lacks thylakoids.</title>
        <authorList>
            <person name="Nakamura Y."/>
            <person name="Kaneko T."/>
            <person name="Sato S."/>
            <person name="Mimuro M."/>
            <person name="Miyashita H."/>
            <person name="Tsuchiya T."/>
            <person name="Sasamoto S."/>
            <person name="Watanabe A."/>
            <person name="Kawashima K."/>
            <person name="Kishida Y."/>
            <person name="Kiyokawa C."/>
            <person name="Kohara M."/>
            <person name="Matsumoto M."/>
            <person name="Matsuno A."/>
            <person name="Nakazaki N."/>
            <person name="Shimpo S."/>
            <person name="Takeuchi C."/>
            <person name="Yamada M."/>
            <person name="Tabata S."/>
        </authorList>
    </citation>
    <scope>NUCLEOTIDE SEQUENCE [LARGE SCALE GENOMIC DNA]</scope>
    <source>
        <strain evidence="3">ATCC 29082 / PCC 7421</strain>
    </source>
</reference>
<proteinExistence type="predicted"/>
<protein>
    <submittedName>
        <fullName evidence="2">Gsl0229 protein</fullName>
    </submittedName>
</protein>
<feature type="signal peptide" evidence="1">
    <location>
        <begin position="1"/>
        <end position="24"/>
    </location>
</feature>
<dbReference type="EnsemblBacteria" id="BAC88170">
    <property type="protein sequence ID" value="BAC88170"/>
    <property type="gene ID" value="BAC88170"/>
</dbReference>
<dbReference type="InParanoid" id="Q7NP29"/>
<keyword evidence="3" id="KW-1185">Reference proteome</keyword>
<evidence type="ECO:0000256" key="1">
    <source>
        <dbReference type="SAM" id="SignalP"/>
    </source>
</evidence>
<gene>
    <name evidence="2" type="ordered locus">gsl0229</name>
</gene>
<dbReference type="AlphaFoldDB" id="Q7NP29"/>
<organism evidence="2 3">
    <name type="scientific">Gloeobacter violaceus (strain ATCC 29082 / PCC 7421)</name>
    <dbReference type="NCBI Taxonomy" id="251221"/>
    <lineage>
        <taxon>Bacteria</taxon>
        <taxon>Bacillati</taxon>
        <taxon>Cyanobacteriota</taxon>
        <taxon>Cyanophyceae</taxon>
        <taxon>Gloeobacterales</taxon>
        <taxon>Gloeobacteraceae</taxon>
        <taxon>Gloeobacter</taxon>
    </lineage>
</organism>
<dbReference type="KEGG" id="gvi:gsl0229"/>
<keyword evidence="1" id="KW-0732">Signal</keyword>
<sequence>MRIFSPGLLLAGALLLSNIGTAHAAECMALKPVGSTEAGTSVKKSISPAAVEAPPAMVAQQE</sequence>
<dbReference type="RefSeq" id="WP_011140233.1">
    <property type="nucleotide sequence ID" value="NC_005125.1"/>
</dbReference>
<dbReference type="EMBL" id="BA000045">
    <property type="protein sequence ID" value="BAC88170.1"/>
    <property type="molecule type" value="Genomic_DNA"/>
</dbReference>